<feature type="region of interest" description="Disordered" evidence="1">
    <location>
        <begin position="67"/>
        <end position="158"/>
    </location>
</feature>
<comment type="caution">
    <text evidence="3">The sequence shown here is derived from an EMBL/GenBank/DDBJ whole genome shotgun (WGS) entry which is preliminary data.</text>
</comment>
<dbReference type="CDD" id="cd06257">
    <property type="entry name" value="DnaJ"/>
    <property type="match status" value="1"/>
</dbReference>
<dbReference type="OrthoDB" id="436776at2759"/>
<sequence length="587" mass="64842">MTTASSKKHRILTKEQQINLVVKLLASQPKRVRDVREKIEDGKAIVCHGLLFSLAILRESLQKFEAQAQSEKPGVQPEVQTDCGSRKRKCGDENQNPADNHVHNRGKGTPAGDETSRPMKRSPARPTKSSPLRLKVSPRAQQAPERSPAEGDADDGDGLSVKALKARLAQHGLHTDGCVEKAELQALWEKFETYRQRPLHELQDQCEKWGGLRFDSVLECAKYLTSGEQQQPVGNRFGRFWTATTSSPTAAKEPAAPTVPLAPLPTPAVPAAPAVDREQDAQREAKRILPLRRESYLNPTSWGFAVLGVPKGTTEVSAVQRAYRALMRKLHPDRAGQSEDVVKAVEKVREAKEACERGLSRQEPPEQPRELRSEALCSAAGRRKFQLSWTAPAIRDAAPVRRYVVAAHDPAYGRALTITVLEPDYSQELRSFVSIEHLTSYVMAEQDLQKMPKLWTQTSLQVQVAAANEAGQSAWSTLKIPLTGPSAGNAAAAAPPTRQRALPSGPTGVSGFATAATMQKRMHDAEDVTAFDTELRKIHGIARLRAFLEPRKKGILMEWLRSVNWSAYGSKQDLVERVIFIREAMVC</sequence>
<dbReference type="Gene3D" id="2.60.40.10">
    <property type="entry name" value="Immunoglobulins"/>
    <property type="match status" value="1"/>
</dbReference>
<evidence type="ECO:0000313" key="3">
    <source>
        <dbReference type="EMBL" id="CAI3993737.1"/>
    </source>
</evidence>
<organism evidence="3">
    <name type="scientific">Cladocopium goreaui</name>
    <dbReference type="NCBI Taxonomy" id="2562237"/>
    <lineage>
        <taxon>Eukaryota</taxon>
        <taxon>Sar</taxon>
        <taxon>Alveolata</taxon>
        <taxon>Dinophyceae</taxon>
        <taxon>Suessiales</taxon>
        <taxon>Symbiodiniaceae</taxon>
        <taxon>Cladocopium</taxon>
    </lineage>
</organism>
<dbReference type="CDD" id="cd00063">
    <property type="entry name" value="FN3"/>
    <property type="match status" value="1"/>
</dbReference>
<reference evidence="4 5" key="2">
    <citation type="submission" date="2024-05" db="EMBL/GenBank/DDBJ databases">
        <authorList>
            <person name="Chen Y."/>
            <person name="Shah S."/>
            <person name="Dougan E. K."/>
            <person name="Thang M."/>
            <person name="Chan C."/>
        </authorList>
    </citation>
    <scope>NUCLEOTIDE SEQUENCE [LARGE SCALE GENOMIC DNA]</scope>
</reference>
<evidence type="ECO:0000313" key="5">
    <source>
        <dbReference type="Proteomes" id="UP001152797"/>
    </source>
</evidence>
<keyword evidence="5" id="KW-1185">Reference proteome</keyword>
<dbReference type="InterPro" id="IPR003961">
    <property type="entry name" value="FN3_dom"/>
</dbReference>
<protein>
    <submittedName>
        <fullName evidence="4">Retrovirus-related Pol polyprotein from transposon TNT 1-94</fullName>
    </submittedName>
</protein>
<evidence type="ECO:0000256" key="1">
    <source>
        <dbReference type="SAM" id="MobiDB-lite"/>
    </source>
</evidence>
<gene>
    <name evidence="3" type="ORF">C1SCF055_LOCUS20454</name>
</gene>
<evidence type="ECO:0000259" key="2">
    <source>
        <dbReference type="PROSITE" id="PS50076"/>
    </source>
</evidence>
<dbReference type="Pfam" id="PF00226">
    <property type="entry name" value="DnaJ"/>
    <property type="match status" value="1"/>
</dbReference>
<dbReference type="InterPro" id="IPR013783">
    <property type="entry name" value="Ig-like_fold"/>
</dbReference>
<feature type="domain" description="J" evidence="2">
    <location>
        <begin position="302"/>
        <end position="376"/>
    </location>
</feature>
<accession>A0A9P1CK23</accession>
<dbReference type="Proteomes" id="UP001152797">
    <property type="component" value="Unassembled WGS sequence"/>
</dbReference>
<evidence type="ECO:0000313" key="4">
    <source>
        <dbReference type="EMBL" id="CAL4781049.1"/>
    </source>
</evidence>
<dbReference type="SUPFAM" id="SSF46565">
    <property type="entry name" value="Chaperone J-domain"/>
    <property type="match status" value="1"/>
</dbReference>
<dbReference type="EMBL" id="CAMXCT010001868">
    <property type="protein sequence ID" value="CAI3993737.1"/>
    <property type="molecule type" value="Genomic_DNA"/>
</dbReference>
<name>A0A9P1CK23_9DINO</name>
<dbReference type="AlphaFoldDB" id="A0A9P1CK23"/>
<dbReference type="Gene3D" id="1.10.287.110">
    <property type="entry name" value="DnaJ domain"/>
    <property type="match status" value="1"/>
</dbReference>
<dbReference type="InterPro" id="IPR036869">
    <property type="entry name" value="J_dom_sf"/>
</dbReference>
<feature type="compositionally biased region" description="Low complexity" evidence="1">
    <location>
        <begin position="487"/>
        <end position="503"/>
    </location>
</feature>
<dbReference type="InterPro" id="IPR036116">
    <property type="entry name" value="FN3_sf"/>
</dbReference>
<dbReference type="PROSITE" id="PS50076">
    <property type="entry name" value="DNAJ_2"/>
    <property type="match status" value="1"/>
</dbReference>
<dbReference type="SUPFAM" id="SSF49265">
    <property type="entry name" value="Fibronectin type III"/>
    <property type="match status" value="1"/>
</dbReference>
<proteinExistence type="predicted"/>
<feature type="region of interest" description="Disordered" evidence="1">
    <location>
        <begin position="487"/>
        <end position="506"/>
    </location>
</feature>
<dbReference type="InterPro" id="IPR001623">
    <property type="entry name" value="DnaJ_domain"/>
</dbReference>
<dbReference type="EMBL" id="CAMXCT030001868">
    <property type="protein sequence ID" value="CAL4781049.1"/>
    <property type="molecule type" value="Genomic_DNA"/>
</dbReference>
<dbReference type="EMBL" id="CAMXCT020001868">
    <property type="protein sequence ID" value="CAL1147112.1"/>
    <property type="molecule type" value="Genomic_DNA"/>
</dbReference>
<reference evidence="3" key="1">
    <citation type="submission" date="2022-10" db="EMBL/GenBank/DDBJ databases">
        <authorList>
            <person name="Chen Y."/>
            <person name="Dougan E. K."/>
            <person name="Chan C."/>
            <person name="Rhodes N."/>
            <person name="Thang M."/>
        </authorList>
    </citation>
    <scope>NUCLEOTIDE SEQUENCE</scope>
</reference>